<feature type="DNA-binding region" description="H-T-H motif" evidence="2">
    <location>
        <begin position="38"/>
        <end position="57"/>
    </location>
</feature>
<proteinExistence type="predicted"/>
<evidence type="ECO:0000259" key="3">
    <source>
        <dbReference type="PROSITE" id="PS50977"/>
    </source>
</evidence>
<dbReference type="InterPro" id="IPR050109">
    <property type="entry name" value="HTH-type_TetR-like_transc_reg"/>
</dbReference>
<dbReference type="PANTHER" id="PTHR30055">
    <property type="entry name" value="HTH-TYPE TRANSCRIPTIONAL REGULATOR RUTR"/>
    <property type="match status" value="1"/>
</dbReference>
<evidence type="ECO:0000256" key="2">
    <source>
        <dbReference type="PROSITE-ProRule" id="PRU00335"/>
    </source>
</evidence>
<dbReference type="RefSeq" id="WP_242761995.1">
    <property type="nucleotide sequence ID" value="NZ_JALDAY010000002.1"/>
</dbReference>
<dbReference type="EMBL" id="JALDAY010000002">
    <property type="protein sequence ID" value="MCI3270680.1"/>
    <property type="molecule type" value="Genomic_DNA"/>
</dbReference>
<dbReference type="SUPFAM" id="SSF46689">
    <property type="entry name" value="Homeodomain-like"/>
    <property type="match status" value="1"/>
</dbReference>
<dbReference type="SUPFAM" id="SSF48498">
    <property type="entry name" value="Tetracyclin repressor-like, C-terminal domain"/>
    <property type="match status" value="1"/>
</dbReference>
<feature type="domain" description="HTH tetR-type" evidence="3">
    <location>
        <begin position="17"/>
        <end position="75"/>
    </location>
</feature>
<evidence type="ECO:0000256" key="1">
    <source>
        <dbReference type="ARBA" id="ARBA00023125"/>
    </source>
</evidence>
<dbReference type="PROSITE" id="PS50977">
    <property type="entry name" value="HTH_TETR_2"/>
    <property type="match status" value="1"/>
</dbReference>
<evidence type="ECO:0000313" key="4">
    <source>
        <dbReference type="EMBL" id="MCI3270680.1"/>
    </source>
</evidence>
<accession>A0ABS9Y0C2</accession>
<dbReference type="InterPro" id="IPR001647">
    <property type="entry name" value="HTH_TetR"/>
</dbReference>
<dbReference type="InterPro" id="IPR009057">
    <property type="entry name" value="Homeodomain-like_sf"/>
</dbReference>
<gene>
    <name evidence="4" type="ORF">MQP27_06075</name>
</gene>
<dbReference type="Proteomes" id="UP001165269">
    <property type="component" value="Unassembled WGS sequence"/>
</dbReference>
<dbReference type="Pfam" id="PF00440">
    <property type="entry name" value="TetR_N"/>
    <property type="match status" value="1"/>
</dbReference>
<organism evidence="4 5">
    <name type="scientific">Streptomyces cylindrosporus</name>
    <dbReference type="NCBI Taxonomy" id="2927583"/>
    <lineage>
        <taxon>Bacteria</taxon>
        <taxon>Bacillati</taxon>
        <taxon>Actinomycetota</taxon>
        <taxon>Actinomycetes</taxon>
        <taxon>Kitasatosporales</taxon>
        <taxon>Streptomycetaceae</taxon>
        <taxon>Streptomyces</taxon>
    </lineage>
</organism>
<comment type="caution">
    <text evidence="4">The sequence shown here is derived from an EMBL/GenBank/DDBJ whole genome shotgun (WGS) entry which is preliminary data.</text>
</comment>
<sequence>MQLTDPPSHTPRRSIARSNRARILATAREELRDNPDATLDHIAQAAGVVRRTVYGHFPGRHELITALTQEAGQALEQAFTEARAPGADPVEAMARMVLAAWAVGDEYRMLISLGRRHLGEDALRLALAPAREEATSILKRGQDEGVFDDRVPAPVLALGLEALMLTLAEAHATSVWTDPTGEAATAAFLVAAGVSPDMATLRVRGVVHESAERRRS</sequence>
<protein>
    <submittedName>
        <fullName evidence="4">TetR/AcrR family transcriptional regulator</fullName>
    </submittedName>
</protein>
<reference evidence="4" key="1">
    <citation type="submission" date="2022-03" db="EMBL/GenBank/DDBJ databases">
        <title>Streptomyces 7R015 and 7R016 isolated from Barleria lupulina in Thailand.</title>
        <authorList>
            <person name="Kanchanasin P."/>
            <person name="Phongsopitanun W."/>
            <person name="Tanasupawat S."/>
        </authorList>
    </citation>
    <scope>NUCLEOTIDE SEQUENCE</scope>
    <source>
        <strain evidence="4">7R015</strain>
    </source>
</reference>
<dbReference type="PANTHER" id="PTHR30055:SF209">
    <property type="entry name" value="POSSIBLE TRANSCRIPTIONAL REGULATORY PROTEIN (PROBABLY TETR-FAMILY)"/>
    <property type="match status" value="1"/>
</dbReference>
<keyword evidence="1 2" id="KW-0238">DNA-binding</keyword>
<keyword evidence="5" id="KW-1185">Reference proteome</keyword>
<dbReference type="InterPro" id="IPR036271">
    <property type="entry name" value="Tet_transcr_reg_TetR-rel_C_sf"/>
</dbReference>
<name>A0ABS9Y0C2_9ACTN</name>
<dbReference type="Gene3D" id="1.10.357.10">
    <property type="entry name" value="Tetracycline Repressor, domain 2"/>
    <property type="match status" value="1"/>
</dbReference>
<evidence type="ECO:0000313" key="5">
    <source>
        <dbReference type="Proteomes" id="UP001165269"/>
    </source>
</evidence>